<feature type="domain" description="Prenyltransferase alpha-alpha toroid" evidence="2">
    <location>
        <begin position="1127"/>
        <end position="1239"/>
    </location>
</feature>
<dbReference type="PANTHER" id="PTHR10559">
    <property type="entry name" value="TRANSCOBALAMIN-1/GASTRIC INTRINSIC FACTOR"/>
    <property type="match status" value="1"/>
</dbReference>
<keyword evidence="1" id="KW-0677">Repeat</keyword>
<dbReference type="InterPro" id="IPR001330">
    <property type="entry name" value="Prenyltrans"/>
</dbReference>
<reference evidence="3 4" key="1">
    <citation type="submission" date="2020-04" db="EMBL/GenBank/DDBJ databases">
        <title>Genomic insights into acetone-butanol-ethanol (ABE) fermentation by sequencing solventogenic clostridia strains.</title>
        <authorList>
            <person name="Brown S."/>
        </authorList>
    </citation>
    <scope>NUCLEOTIDE SEQUENCE [LARGE SCALE GENOMIC DNA]</scope>
    <source>
        <strain evidence="3 4">DJ011</strain>
    </source>
</reference>
<name>A0A923E9U9_CLOTT</name>
<dbReference type="EMBL" id="JAAZWO010000007">
    <property type="protein sequence ID" value="MBC2397744.1"/>
    <property type="molecule type" value="Genomic_DNA"/>
</dbReference>
<dbReference type="Proteomes" id="UP000563151">
    <property type="component" value="Unassembled WGS sequence"/>
</dbReference>
<evidence type="ECO:0000256" key="1">
    <source>
        <dbReference type="ARBA" id="ARBA00022737"/>
    </source>
</evidence>
<organism evidence="3 4">
    <name type="scientific">Clostridium tetanomorphum</name>
    <dbReference type="NCBI Taxonomy" id="1553"/>
    <lineage>
        <taxon>Bacteria</taxon>
        <taxon>Bacillati</taxon>
        <taxon>Bacillota</taxon>
        <taxon>Clostridia</taxon>
        <taxon>Eubacteriales</taxon>
        <taxon>Clostridiaceae</taxon>
        <taxon>Clostridium</taxon>
    </lineage>
</organism>
<dbReference type="InterPro" id="IPR008930">
    <property type="entry name" value="Terpenoid_cyclase/PrenylTrfase"/>
</dbReference>
<dbReference type="CDD" id="cd00688">
    <property type="entry name" value="ISOPREN_C2_like"/>
    <property type="match status" value="1"/>
</dbReference>
<dbReference type="Gene3D" id="1.50.10.20">
    <property type="match status" value="4"/>
</dbReference>
<evidence type="ECO:0000259" key="2">
    <source>
        <dbReference type="Pfam" id="PF00432"/>
    </source>
</evidence>
<dbReference type="PANTHER" id="PTHR10559:SF18">
    <property type="entry name" value="TRANSCOBALAMIN II"/>
    <property type="match status" value="1"/>
</dbReference>
<dbReference type="Pfam" id="PF00432">
    <property type="entry name" value="Prenyltrans"/>
    <property type="match status" value="2"/>
</dbReference>
<evidence type="ECO:0000313" key="3">
    <source>
        <dbReference type="EMBL" id="MBC2397744.1"/>
    </source>
</evidence>
<proteinExistence type="predicted"/>
<sequence length="1445" mass="161057">MNNKNKRIISIIITFLMCFSILDFSILELRASAQENGKNETNSNISIRVEGVKDTLFNKEVSVKDEVYVKDLVSNAIGKENVEGIDTGFIRKILGEEGKDDRGWMYYLVDNNGNVLQGDVINKQQIKDIKGNYYKEMVWHIAKWTDGITCIPKVSVENSGNDCKIKVIEQNIMMGIDPRPAKEVNVKVEGVGEYKTDDNGETSFKVTPGEHNVCVYKTAKDSKGQEYPAIVRQKFTVVGQGTGESAKIEEIVKNVKKYYEGKEEISYLPILSFNHINSLEKNNFKLKELNNIAAIADNIMGIIAIGKNPYSYEGINYVEKLVKAQNESGKFIIGNRDEKSVTAQAETIIALDMTSAKYNVDKALEVIMSSAKDGKYEDIDSTTKVLIAISKHKDFEGVNELIDSCLKDLREKQLEGGGFDYYGMGNSPYSTAPVIQALIALEENPISEKWTKGGRNLLDALIACKVSDNGFEMAEGMGGGFSDPTATECAFAAIADIYRQISMYHNFNFKVEEKPDPIKIVNNEIDDIKSYYEKSQGYNFSTILGLKLAGISEEVLQNKIALNDKENLLAASQNVISIVGIGKNPRNYNGKNYVEILSNSINGSSRANVEQLSYALIALDMVSGDKKDIDDVIQKIKSKKISKVLDCSMALIALSKHKDIEGVNGIITSCIGKLKEEQLDNGGFTASKRMWPNGDSQDTSIAIEALIAVGQDPISDQWSKNNKTPLDALLSFKMGKGYIYESSMGAYEQDMYTSFVLRAVIALRDKEVLFNKFKISYNVDKDKTEDIKNALKDLKTYYSDKEKYEFREALALNHSSDNISEDIKNIQDKYKIKENPTNVSAYAGNIIGIIAIGKDPKKYNGINYLEKLINSQVKDGENKGKFIISEEDGDWPTIQAYAILALDMAEANYDKEEAVKALCSMSSNGVYNDVDTTAMVITALAAHKDIKEGENIVNSSIKYLKEKQNNEGGYDAYGQANNPYTISAVIQALIANKVNPLDDEWWKNESSMVDALLKNKVNGNFGNDFANNQAFMALSDLYKGESMFIKIKFIDNSPVQKTINELKGYYTNKDKTYNYIQALSLNKVGFSKELIASSLQLREEEPGFISFDAKTTAHAKNIIGIVSAGLNPKNYKDKNYIDILVKAQDENGEFKLEGDDKKSIESQAYSIISLDMCKERYDVKAIEILKEAGKNIKDKDLKYITTIIFALSNHRDVEGVNDILNNCVNKLREYQTEDGGFTSSIDSKDEKCCKDTAEAIQALVAAGEDVLSPAWSKNGKTPLDCLMTYKKGDHFIYNSVKSGYEEYTDEATGKAFAALIDIYNEESMFKASNPQKPNDEKPSDNNNFQINNLTNTKEFKLGTDGKITVQAINNTKENKNVSLIVGLFDENEKLLNYVAAKQSIESGKIIELNGMIKLPKEGKYTVKAFVWDSLDNMMPLSNIIEIPVK</sequence>
<dbReference type="SUPFAM" id="SSF48239">
    <property type="entry name" value="Terpenoid cyclases/Protein prenyltransferases"/>
    <property type="match status" value="3"/>
</dbReference>
<dbReference type="RefSeq" id="WP_035151052.1">
    <property type="nucleotide sequence ID" value="NZ_JAAZWO010000007.1"/>
</dbReference>
<comment type="caution">
    <text evidence="3">The sequence shown here is derived from an EMBL/GenBank/DDBJ whole genome shotgun (WGS) entry which is preliminary data.</text>
</comment>
<dbReference type="InterPro" id="IPR051588">
    <property type="entry name" value="Cobalamin_Transport"/>
</dbReference>
<gene>
    <name evidence="3" type="ORF">HGG79_08145</name>
</gene>
<feature type="domain" description="Prenyltransferase alpha-alpha toroid" evidence="2">
    <location>
        <begin position="667"/>
        <end position="764"/>
    </location>
</feature>
<protein>
    <recommendedName>
        <fullName evidence="2">Prenyltransferase alpha-alpha toroid domain-containing protein</fullName>
    </recommendedName>
</protein>
<dbReference type="GO" id="GO:0003824">
    <property type="term" value="F:catalytic activity"/>
    <property type="evidence" value="ECO:0007669"/>
    <property type="project" value="InterPro"/>
</dbReference>
<keyword evidence="4" id="KW-1185">Reference proteome</keyword>
<evidence type="ECO:0000313" key="4">
    <source>
        <dbReference type="Proteomes" id="UP000563151"/>
    </source>
</evidence>
<accession>A0A923E9U9</accession>